<organism evidence="3 4">
    <name type="scientific">Cloeon dipterum</name>
    <dbReference type="NCBI Taxonomy" id="197152"/>
    <lineage>
        <taxon>Eukaryota</taxon>
        <taxon>Metazoa</taxon>
        <taxon>Ecdysozoa</taxon>
        <taxon>Arthropoda</taxon>
        <taxon>Hexapoda</taxon>
        <taxon>Insecta</taxon>
        <taxon>Pterygota</taxon>
        <taxon>Palaeoptera</taxon>
        <taxon>Ephemeroptera</taxon>
        <taxon>Pisciforma</taxon>
        <taxon>Baetidae</taxon>
        <taxon>Cloeon</taxon>
    </lineage>
</organism>
<keyword evidence="2" id="KW-0812">Transmembrane</keyword>
<gene>
    <name evidence="3" type="ORF">CLODIP_2_CD14846</name>
</gene>
<feature type="transmembrane region" description="Helical" evidence="2">
    <location>
        <begin position="6"/>
        <end position="30"/>
    </location>
</feature>
<evidence type="ECO:0000256" key="1">
    <source>
        <dbReference type="SAM" id="MobiDB-lite"/>
    </source>
</evidence>
<name>A0A8S1C566_9INSE</name>
<dbReference type="Proteomes" id="UP000494165">
    <property type="component" value="Unassembled WGS sequence"/>
</dbReference>
<dbReference type="EMBL" id="CADEPI010000011">
    <property type="protein sequence ID" value="CAB3363261.1"/>
    <property type="molecule type" value="Genomic_DNA"/>
</dbReference>
<dbReference type="AlphaFoldDB" id="A0A8S1C566"/>
<sequence length="115" mass="12646">MGSAEVFTTVSIVVVAALLVFLFLLTMFLLCRLRIPAPPSAQTRVPNSMISAMAVALVERTRRSVRRQAPPTYTEAMTSTEQIPQDPPPYSEAIKQVASTSEPPPYFLSTPENHI</sequence>
<proteinExistence type="predicted"/>
<keyword evidence="4" id="KW-1185">Reference proteome</keyword>
<reference evidence="3 4" key="1">
    <citation type="submission" date="2020-04" db="EMBL/GenBank/DDBJ databases">
        <authorList>
            <person name="Alioto T."/>
            <person name="Alioto T."/>
            <person name="Gomez Garrido J."/>
        </authorList>
    </citation>
    <scope>NUCLEOTIDE SEQUENCE [LARGE SCALE GENOMIC DNA]</scope>
</reference>
<evidence type="ECO:0000313" key="4">
    <source>
        <dbReference type="Proteomes" id="UP000494165"/>
    </source>
</evidence>
<accession>A0A8S1C566</accession>
<comment type="caution">
    <text evidence="3">The sequence shown here is derived from an EMBL/GenBank/DDBJ whole genome shotgun (WGS) entry which is preliminary data.</text>
</comment>
<feature type="region of interest" description="Disordered" evidence="1">
    <location>
        <begin position="63"/>
        <end position="115"/>
    </location>
</feature>
<evidence type="ECO:0000256" key="2">
    <source>
        <dbReference type="SAM" id="Phobius"/>
    </source>
</evidence>
<keyword evidence="2" id="KW-1133">Transmembrane helix</keyword>
<evidence type="ECO:0000313" key="3">
    <source>
        <dbReference type="EMBL" id="CAB3363261.1"/>
    </source>
</evidence>
<protein>
    <submittedName>
        <fullName evidence="3">Uncharacterized protein</fullName>
    </submittedName>
</protein>
<keyword evidence="2" id="KW-0472">Membrane</keyword>